<reference evidence="3 4" key="1">
    <citation type="journal article" date="2013" name="Genome Biol.">
        <title>The genome sequence of the most widely cultivated cacao type and its use to identify candidate genes regulating pod color.</title>
        <authorList>
            <person name="Motamayor J.C."/>
            <person name="Mockaitis K."/>
            <person name="Schmutz J."/>
            <person name="Haiminen N."/>
            <person name="Iii D.L."/>
            <person name="Cornejo O."/>
            <person name="Findley S.D."/>
            <person name="Zheng P."/>
            <person name="Utro F."/>
            <person name="Royaert S."/>
            <person name="Saski C."/>
            <person name="Jenkins J."/>
            <person name="Podicheti R."/>
            <person name="Zhao M."/>
            <person name="Scheffler B.E."/>
            <person name="Stack J.C."/>
            <person name="Feltus F.A."/>
            <person name="Mustiga G.M."/>
            <person name="Amores F."/>
            <person name="Phillips W."/>
            <person name="Marelli J.P."/>
            <person name="May G.D."/>
            <person name="Shapiro H."/>
            <person name="Ma J."/>
            <person name="Bustamante C.D."/>
            <person name="Schnell R.J."/>
            <person name="Main D."/>
            <person name="Gilbert D."/>
            <person name="Parida L."/>
            <person name="Kuhn D.N."/>
        </authorList>
    </citation>
    <scope>NUCLEOTIDE SEQUENCE [LARGE SCALE GENOMIC DNA]</scope>
    <source>
        <strain evidence="4">cv. Matina 1-6</strain>
    </source>
</reference>
<dbReference type="Gene3D" id="1.10.110.10">
    <property type="entry name" value="Plant lipid-transfer and hydrophobic proteins"/>
    <property type="match status" value="1"/>
</dbReference>
<dbReference type="PANTHER" id="PTHR33076">
    <property type="entry name" value="NON-SPECIFIC LIPID-TRANSFER PROTEIN 2-RELATED"/>
    <property type="match status" value="1"/>
</dbReference>
<dbReference type="Proteomes" id="UP000026915">
    <property type="component" value="Chromosome 1"/>
</dbReference>
<dbReference type="Gramene" id="EOX96456">
    <property type="protein sequence ID" value="EOX96456"/>
    <property type="gene ID" value="TCM_005702"/>
</dbReference>
<dbReference type="GO" id="GO:0006869">
    <property type="term" value="P:lipid transport"/>
    <property type="evidence" value="ECO:0007669"/>
    <property type="project" value="InterPro"/>
</dbReference>
<keyword evidence="4" id="KW-1185">Reference proteome</keyword>
<dbReference type="InterPro" id="IPR036312">
    <property type="entry name" value="Bifun_inhib/LTP/seed_sf"/>
</dbReference>
<dbReference type="GO" id="GO:0008289">
    <property type="term" value="F:lipid binding"/>
    <property type="evidence" value="ECO:0007669"/>
    <property type="project" value="InterPro"/>
</dbReference>
<dbReference type="OMA" id="VPASACC"/>
<evidence type="ECO:0008006" key="5">
    <source>
        <dbReference type="Google" id="ProtNLM"/>
    </source>
</evidence>
<dbReference type="AlphaFoldDB" id="A0A061DWK0"/>
<organism evidence="3 4">
    <name type="scientific">Theobroma cacao</name>
    <name type="common">Cacao</name>
    <name type="synonym">Cocoa</name>
    <dbReference type="NCBI Taxonomy" id="3641"/>
    <lineage>
        <taxon>Eukaryota</taxon>
        <taxon>Viridiplantae</taxon>
        <taxon>Streptophyta</taxon>
        <taxon>Embryophyta</taxon>
        <taxon>Tracheophyta</taxon>
        <taxon>Spermatophyta</taxon>
        <taxon>Magnoliopsida</taxon>
        <taxon>eudicotyledons</taxon>
        <taxon>Gunneridae</taxon>
        <taxon>Pentapetalae</taxon>
        <taxon>rosids</taxon>
        <taxon>malvids</taxon>
        <taxon>Malvales</taxon>
        <taxon>Malvaceae</taxon>
        <taxon>Byttnerioideae</taxon>
        <taxon>Theobroma</taxon>
    </lineage>
</organism>
<feature type="transmembrane region" description="Helical" evidence="2">
    <location>
        <begin position="33"/>
        <end position="50"/>
    </location>
</feature>
<gene>
    <name evidence="3" type="ORF">TCM_005702</name>
</gene>
<proteinExistence type="inferred from homology"/>
<dbReference type="SUPFAM" id="SSF47699">
    <property type="entry name" value="Bifunctional inhibitor/lipid-transfer protein/seed storage 2S albumin"/>
    <property type="match status" value="1"/>
</dbReference>
<sequence>MGEYETHGNGQRRVAMFTSTFDALKKCSDSSRFVVTIQVLVVLAIVQFMVKPGQATVRCDQVIECLASCIPYLTPGAGNPTTQCYGSVGRLQKIAETTADKQEACKC</sequence>
<protein>
    <recommendedName>
        <fullName evidence="5">Plant lipid transfer protein/Par allergen</fullName>
    </recommendedName>
</protein>
<keyword evidence="2" id="KW-1133">Transmembrane helix</keyword>
<evidence type="ECO:0000313" key="3">
    <source>
        <dbReference type="EMBL" id="EOX96456.1"/>
    </source>
</evidence>
<evidence type="ECO:0000256" key="2">
    <source>
        <dbReference type="SAM" id="Phobius"/>
    </source>
</evidence>
<name>A0A061DWK0_THECC</name>
<dbReference type="EMBL" id="CM001879">
    <property type="protein sequence ID" value="EOX96456.1"/>
    <property type="molecule type" value="Genomic_DNA"/>
</dbReference>
<comment type="similarity">
    <text evidence="1">Belongs to the plant LTP family.</text>
</comment>
<dbReference type="HOGENOM" id="CLU_2214742_0_0_1"/>
<evidence type="ECO:0000256" key="1">
    <source>
        <dbReference type="ARBA" id="ARBA00009748"/>
    </source>
</evidence>
<dbReference type="InParanoid" id="A0A061DWK0"/>
<dbReference type="STRING" id="3641.A0A061DWK0"/>
<keyword evidence="2" id="KW-0812">Transmembrane</keyword>
<dbReference type="PRINTS" id="PR00382">
    <property type="entry name" value="LIPIDTRNSFER"/>
</dbReference>
<evidence type="ECO:0000313" key="4">
    <source>
        <dbReference type="Proteomes" id="UP000026915"/>
    </source>
</evidence>
<keyword evidence="2" id="KW-0472">Membrane</keyword>
<accession>A0A061DWK0</accession>
<dbReference type="InterPro" id="IPR000528">
    <property type="entry name" value="Plant_nsLTP"/>
</dbReference>